<sequence length="87" mass="9947">MVNGKSQLIDDDNELEIINPNIINTEINEKIEIEQTNTSNCVVIDTINGKIQRHNSTEKLRGVWQLVGTWQLDSNEENNIICFYSNA</sequence>
<keyword evidence="2" id="KW-1185">Reference proteome</keyword>
<proteinExistence type="predicted"/>
<evidence type="ECO:0000313" key="2">
    <source>
        <dbReference type="Proteomes" id="UP000266861"/>
    </source>
</evidence>
<accession>A0A397JK75</accession>
<protein>
    <submittedName>
        <fullName evidence="1">Uncharacterized protein</fullName>
    </submittedName>
</protein>
<dbReference type="AlphaFoldDB" id="A0A397JK75"/>
<dbReference type="OrthoDB" id="2359283at2759"/>
<comment type="caution">
    <text evidence="1">The sequence shown here is derived from an EMBL/GenBank/DDBJ whole genome shotgun (WGS) entry which is preliminary data.</text>
</comment>
<dbReference type="EMBL" id="PQFF01000070">
    <property type="protein sequence ID" value="RHZ84920.1"/>
    <property type="molecule type" value="Genomic_DNA"/>
</dbReference>
<dbReference type="Proteomes" id="UP000266861">
    <property type="component" value="Unassembled WGS sequence"/>
</dbReference>
<gene>
    <name evidence="1" type="ORF">Glove_74g285</name>
</gene>
<organism evidence="1 2">
    <name type="scientific">Diversispora epigaea</name>
    <dbReference type="NCBI Taxonomy" id="1348612"/>
    <lineage>
        <taxon>Eukaryota</taxon>
        <taxon>Fungi</taxon>
        <taxon>Fungi incertae sedis</taxon>
        <taxon>Mucoromycota</taxon>
        <taxon>Glomeromycotina</taxon>
        <taxon>Glomeromycetes</taxon>
        <taxon>Diversisporales</taxon>
        <taxon>Diversisporaceae</taxon>
        <taxon>Diversispora</taxon>
    </lineage>
</organism>
<name>A0A397JK75_9GLOM</name>
<evidence type="ECO:0000313" key="1">
    <source>
        <dbReference type="EMBL" id="RHZ84920.1"/>
    </source>
</evidence>
<reference evidence="1 2" key="1">
    <citation type="submission" date="2018-08" db="EMBL/GenBank/DDBJ databases">
        <title>Genome and evolution of the arbuscular mycorrhizal fungus Diversispora epigaea (formerly Glomus versiforme) and its bacterial endosymbionts.</title>
        <authorList>
            <person name="Sun X."/>
            <person name="Fei Z."/>
            <person name="Harrison M."/>
        </authorList>
    </citation>
    <scope>NUCLEOTIDE SEQUENCE [LARGE SCALE GENOMIC DNA]</scope>
    <source>
        <strain evidence="1 2">IT104</strain>
    </source>
</reference>